<dbReference type="GO" id="GO:0003677">
    <property type="term" value="F:DNA binding"/>
    <property type="evidence" value="ECO:0007669"/>
    <property type="project" value="UniProtKB-KW"/>
</dbReference>
<dbReference type="PROSITE" id="PS50005">
    <property type="entry name" value="TPR"/>
    <property type="match status" value="2"/>
</dbReference>
<keyword evidence="4 6" id="KW-0802">TPR repeat</keyword>
<dbReference type="InterPro" id="IPR051476">
    <property type="entry name" value="Bac_ResReg_Asp_Phosphatase"/>
</dbReference>
<dbReference type="InterPro" id="IPR010982">
    <property type="entry name" value="Lambda_DNA-bd_dom_sf"/>
</dbReference>
<evidence type="ECO:0000256" key="3">
    <source>
        <dbReference type="ARBA" id="ARBA00022737"/>
    </source>
</evidence>
<feature type="repeat" description="TPR" evidence="6">
    <location>
        <begin position="278"/>
        <end position="311"/>
    </location>
</feature>
<feature type="domain" description="HTH cro/C1-type" evidence="7">
    <location>
        <begin position="10"/>
        <end position="63"/>
    </location>
</feature>
<dbReference type="PROSITE" id="PS50943">
    <property type="entry name" value="HTH_CROC1"/>
    <property type="match status" value="1"/>
</dbReference>
<dbReference type="GO" id="GO:0005737">
    <property type="term" value="C:cytoplasm"/>
    <property type="evidence" value="ECO:0007669"/>
    <property type="project" value="UniProtKB-SubCell"/>
</dbReference>
<keyword evidence="8" id="KW-0238">DNA-binding</keyword>
<dbReference type="Pfam" id="PF13181">
    <property type="entry name" value="TPR_8"/>
    <property type="match status" value="2"/>
</dbReference>
<dbReference type="SMART" id="SM00530">
    <property type="entry name" value="HTH_XRE"/>
    <property type="match status" value="1"/>
</dbReference>
<feature type="repeat" description="TPR" evidence="6">
    <location>
        <begin position="159"/>
        <end position="192"/>
    </location>
</feature>
<gene>
    <name evidence="8" type="ORF">DEA61_06915</name>
</gene>
<dbReference type="SUPFAM" id="SSF81901">
    <property type="entry name" value="HCP-like"/>
    <property type="match status" value="1"/>
</dbReference>
<dbReference type="Pfam" id="PF12844">
    <property type="entry name" value="HTH_19"/>
    <property type="match status" value="1"/>
</dbReference>
<dbReference type="EMBL" id="DOLB01000101">
    <property type="protein sequence ID" value="HBT49543.1"/>
    <property type="molecule type" value="Genomic_DNA"/>
</dbReference>
<dbReference type="InterPro" id="IPR019734">
    <property type="entry name" value="TPR_rpt"/>
</dbReference>
<dbReference type="SUPFAM" id="SSF47413">
    <property type="entry name" value="lambda repressor-like DNA-binding domains"/>
    <property type="match status" value="1"/>
</dbReference>
<evidence type="ECO:0000256" key="2">
    <source>
        <dbReference type="ARBA" id="ARBA00022490"/>
    </source>
</evidence>
<accession>A0A357VMD4</accession>
<comment type="subcellular location">
    <subcellularLocation>
        <location evidence="1">Cytoplasm</location>
    </subcellularLocation>
</comment>
<evidence type="ECO:0000256" key="4">
    <source>
        <dbReference type="ARBA" id="ARBA00022803"/>
    </source>
</evidence>
<dbReference type="Gene3D" id="1.10.260.40">
    <property type="entry name" value="lambda repressor-like DNA-binding domains"/>
    <property type="match status" value="1"/>
</dbReference>
<dbReference type="InterPro" id="IPR011990">
    <property type="entry name" value="TPR-like_helical_dom_sf"/>
</dbReference>
<organism evidence="8 9">
    <name type="scientific">Caldanaerobacter subterraneus</name>
    <dbReference type="NCBI Taxonomy" id="911092"/>
    <lineage>
        <taxon>Bacteria</taxon>
        <taxon>Bacillati</taxon>
        <taxon>Bacillota</taxon>
        <taxon>Clostridia</taxon>
        <taxon>Thermoanaerobacterales</taxon>
        <taxon>Thermoanaerobacteraceae</taxon>
        <taxon>Caldanaerobacter</taxon>
    </lineage>
</organism>
<comment type="similarity">
    <text evidence="5">Belongs to the Rap family.</text>
</comment>
<dbReference type="InterPro" id="IPR001387">
    <property type="entry name" value="Cro/C1-type_HTH"/>
</dbReference>
<name>A0A357VMD4_9THEO</name>
<dbReference type="PANTHER" id="PTHR46630:SF1">
    <property type="entry name" value="TETRATRICOPEPTIDE REPEAT PROTEIN 29"/>
    <property type="match status" value="1"/>
</dbReference>
<dbReference type="Pfam" id="PF12862">
    <property type="entry name" value="ANAPC5"/>
    <property type="match status" value="1"/>
</dbReference>
<dbReference type="CDD" id="cd00093">
    <property type="entry name" value="HTH_XRE"/>
    <property type="match status" value="1"/>
</dbReference>
<dbReference type="Proteomes" id="UP000264445">
    <property type="component" value="Unassembled WGS sequence"/>
</dbReference>
<sequence length="428" mass="50409">MEFLTPGERVKKIRKMLKMKQRELQAENITRGFISMIEGNRTTMSRETASIIAEKFNKRAQELGIDLNIDGDYLLMTPAEEAEYYCIQKLSRINTTENLEELKEIFEIADEYKLKRVTALAYIKIGDVMYKNQHFQEAFINYHRALDILLLNNIKEQLPYVYNMLGACKVALLEYSEAIMYFQRALECAEEVNDIEIKIKASYNNALCYRLIGKPTVLIDYIEKCLSVLDKEKDFEHYVYAKSIEANSYRDMKEYDKALEIFKRLVEEIKDNDNPLLGFLYTNIGEIYMEKNDFEKSMEYFNEAERIRRKEDKNLLSHTLIEKANLYIKMGLYKEALFSLEEGIEISYRNKDMEYIVKGSYLLAEVYKKLGNKQAIIEAYKRLTNILQNMGSKKETLKTYIELALLYIENNDVSNAKYFLEKAREIVE</sequence>
<evidence type="ECO:0000313" key="9">
    <source>
        <dbReference type="Proteomes" id="UP000264445"/>
    </source>
</evidence>
<reference evidence="8 9" key="1">
    <citation type="journal article" date="2018" name="Nat. Biotechnol.">
        <title>A standardized bacterial taxonomy based on genome phylogeny substantially revises the tree of life.</title>
        <authorList>
            <person name="Parks D.H."/>
            <person name="Chuvochina M."/>
            <person name="Waite D.W."/>
            <person name="Rinke C."/>
            <person name="Skarshewski A."/>
            <person name="Chaumeil P.A."/>
            <person name="Hugenholtz P."/>
        </authorList>
    </citation>
    <scope>NUCLEOTIDE SEQUENCE [LARGE SCALE GENOMIC DNA]</scope>
    <source>
        <strain evidence="8">UBA12544</strain>
    </source>
</reference>
<evidence type="ECO:0000313" key="8">
    <source>
        <dbReference type="EMBL" id="HBT49543.1"/>
    </source>
</evidence>
<comment type="caution">
    <text evidence="8">The sequence shown here is derived from an EMBL/GenBank/DDBJ whole genome shotgun (WGS) entry which is preliminary data.</text>
</comment>
<dbReference type="SUPFAM" id="SSF48452">
    <property type="entry name" value="TPR-like"/>
    <property type="match status" value="1"/>
</dbReference>
<evidence type="ECO:0000256" key="5">
    <source>
        <dbReference type="ARBA" id="ARBA00038253"/>
    </source>
</evidence>
<evidence type="ECO:0000259" key="7">
    <source>
        <dbReference type="PROSITE" id="PS50943"/>
    </source>
</evidence>
<dbReference type="Pfam" id="PF13424">
    <property type="entry name" value="TPR_12"/>
    <property type="match status" value="1"/>
</dbReference>
<proteinExistence type="inferred from homology"/>
<dbReference type="AlphaFoldDB" id="A0A357VMD4"/>
<evidence type="ECO:0000256" key="1">
    <source>
        <dbReference type="ARBA" id="ARBA00004496"/>
    </source>
</evidence>
<keyword evidence="3" id="KW-0677">Repeat</keyword>
<keyword evidence="2" id="KW-0963">Cytoplasm</keyword>
<dbReference type="PANTHER" id="PTHR46630">
    <property type="entry name" value="TETRATRICOPEPTIDE REPEAT PROTEIN 29"/>
    <property type="match status" value="1"/>
</dbReference>
<dbReference type="SMART" id="SM00028">
    <property type="entry name" value="TPR"/>
    <property type="match status" value="6"/>
</dbReference>
<evidence type="ECO:0000256" key="6">
    <source>
        <dbReference type="PROSITE-ProRule" id="PRU00339"/>
    </source>
</evidence>
<protein>
    <submittedName>
        <fullName evidence="8">DNA-binding protein</fullName>
    </submittedName>
</protein>
<dbReference type="Gene3D" id="1.25.40.10">
    <property type="entry name" value="Tetratricopeptide repeat domain"/>
    <property type="match status" value="2"/>
</dbReference>
<dbReference type="RefSeq" id="WP_278429132.1">
    <property type="nucleotide sequence ID" value="NZ_DOLB01000101.1"/>
</dbReference>
<dbReference type="InterPro" id="IPR026000">
    <property type="entry name" value="Apc5_dom"/>
</dbReference>